<evidence type="ECO:0000256" key="1">
    <source>
        <dbReference type="SAM" id="MobiDB-lite"/>
    </source>
</evidence>
<evidence type="ECO:0000313" key="3">
    <source>
        <dbReference type="EMBL" id="MRG89781.1"/>
    </source>
</evidence>
<keyword evidence="2" id="KW-1133">Transmembrane helix</keyword>
<dbReference type="AlphaFoldDB" id="A0A7X2G332"/>
<sequence>MQKQNTKKIVAAIIAVAVVLGIIFGVNYHNSRILDGTWIEKTSNGEDKTNTATLTKLKIDGKHFSTGNGDYSGDIKRDSKQKKLTFITTKNRNGSDKPTNVATYGLSDDKDELTLNFSDGSDDILDGSDVILVKSTSKEGKSIQKQSNQMGEEFKKEQGRADKNTKKAVETLKGKTLVPSRNMNYSSEQLETAAKQDDKEDDKETTIEQVANLAKQGSVKIPQSIQFSKNGKNVIVNYNEYSLGESGLSDTTYNAKIEKKKSSGKVNIDSDTNQITNRPETTVNIDLDGLPLELKYNMVNHTLKSDSTDTGTEITYKIR</sequence>
<dbReference type="EMBL" id="WJND01000010">
    <property type="protein sequence ID" value="MRG89781.1"/>
    <property type="molecule type" value="Genomic_DNA"/>
</dbReference>
<keyword evidence="2" id="KW-0812">Transmembrane</keyword>
<evidence type="ECO:0000313" key="4">
    <source>
        <dbReference type="Proteomes" id="UP000460207"/>
    </source>
</evidence>
<name>A0A7X2G332_LIMRT</name>
<feature type="region of interest" description="Disordered" evidence="1">
    <location>
        <begin position="138"/>
        <end position="166"/>
    </location>
</feature>
<keyword evidence="2" id="KW-0472">Membrane</keyword>
<feature type="compositionally biased region" description="Basic and acidic residues" evidence="1">
    <location>
        <begin position="152"/>
        <end position="166"/>
    </location>
</feature>
<gene>
    <name evidence="3" type="ORF">GIX76_07240</name>
</gene>
<feature type="compositionally biased region" description="Polar residues" evidence="1">
    <location>
        <begin position="181"/>
        <end position="190"/>
    </location>
</feature>
<evidence type="ECO:0000256" key="2">
    <source>
        <dbReference type="SAM" id="Phobius"/>
    </source>
</evidence>
<comment type="caution">
    <text evidence="3">The sequence shown here is derived from an EMBL/GenBank/DDBJ whole genome shotgun (WGS) entry which is preliminary data.</text>
</comment>
<feature type="compositionally biased region" description="Basic and acidic residues" evidence="1">
    <location>
        <begin position="194"/>
        <end position="205"/>
    </location>
</feature>
<proteinExistence type="predicted"/>
<dbReference type="Proteomes" id="UP000460207">
    <property type="component" value="Unassembled WGS sequence"/>
</dbReference>
<reference evidence="3 4" key="1">
    <citation type="submission" date="2019-11" db="EMBL/GenBank/DDBJ databases">
        <title>Draft genome sequence of 12 host-associated Lactobacillus reuteri rodent strains.</title>
        <authorList>
            <person name="Zhang S."/>
            <person name="Ozcam M."/>
            <person name="Van Pijkeren J.P."/>
        </authorList>
    </citation>
    <scope>NUCLEOTIDE SEQUENCE [LARGE SCALE GENOMIC DNA]</scope>
    <source>
        <strain evidence="3 4">N4I</strain>
    </source>
</reference>
<accession>A0A7X2G332</accession>
<feature type="transmembrane region" description="Helical" evidence="2">
    <location>
        <begin position="9"/>
        <end position="28"/>
    </location>
</feature>
<feature type="region of interest" description="Disordered" evidence="1">
    <location>
        <begin position="181"/>
        <end position="205"/>
    </location>
</feature>
<dbReference type="RefSeq" id="WP_153704136.1">
    <property type="nucleotide sequence ID" value="NZ_WJND01000010.1"/>
</dbReference>
<protein>
    <submittedName>
        <fullName evidence="3">Uncharacterized protein</fullName>
    </submittedName>
</protein>
<organism evidence="3 4">
    <name type="scientific">Limosilactobacillus reuteri</name>
    <name type="common">Lactobacillus reuteri</name>
    <dbReference type="NCBI Taxonomy" id="1598"/>
    <lineage>
        <taxon>Bacteria</taxon>
        <taxon>Bacillati</taxon>
        <taxon>Bacillota</taxon>
        <taxon>Bacilli</taxon>
        <taxon>Lactobacillales</taxon>
        <taxon>Lactobacillaceae</taxon>
        <taxon>Limosilactobacillus</taxon>
    </lineage>
</organism>